<evidence type="ECO:0000256" key="2">
    <source>
        <dbReference type="ARBA" id="ARBA00023027"/>
    </source>
</evidence>
<dbReference type="InterPro" id="IPR029035">
    <property type="entry name" value="DHS-like_NAD/FAD-binding_dom"/>
</dbReference>
<dbReference type="GO" id="GO:0036055">
    <property type="term" value="F:protein-succinyllysine desuccinylase activity"/>
    <property type="evidence" value="ECO:0007669"/>
    <property type="project" value="UniProtKB-UniRule"/>
</dbReference>
<dbReference type="GO" id="GO:0008270">
    <property type="term" value="F:zinc ion binding"/>
    <property type="evidence" value="ECO:0007669"/>
    <property type="project" value="UniProtKB-UniRule"/>
</dbReference>
<keyword evidence="3 4" id="KW-0862">Zinc</keyword>
<feature type="binding site" evidence="3">
    <location>
        <begin position="98"/>
        <end position="101"/>
    </location>
    <ligand>
        <name>NAD(+)</name>
        <dbReference type="ChEBI" id="CHEBI:57540"/>
    </ligand>
</feature>
<evidence type="ECO:0000256" key="1">
    <source>
        <dbReference type="ARBA" id="ARBA00022679"/>
    </source>
</evidence>
<dbReference type="PATRIC" id="fig|758847.3.peg.2701"/>
<keyword evidence="3 4" id="KW-0479">Metal-binding</keyword>
<dbReference type="PANTHER" id="PTHR11085:SF4">
    <property type="entry name" value="NAD-DEPENDENT PROTEIN DEACYLASE"/>
    <property type="match status" value="1"/>
</dbReference>
<dbReference type="InterPro" id="IPR026591">
    <property type="entry name" value="Sirtuin_cat_small_dom_sf"/>
</dbReference>
<dbReference type="GeneID" id="29738750"/>
<dbReference type="CDD" id="cd01412">
    <property type="entry name" value="SIRT5_Af1_CobB"/>
    <property type="match status" value="1"/>
</dbReference>
<evidence type="ECO:0000259" key="5">
    <source>
        <dbReference type="PROSITE" id="PS50305"/>
    </source>
</evidence>
<evidence type="ECO:0000313" key="7">
    <source>
        <dbReference type="Proteomes" id="UP000035800"/>
    </source>
</evidence>
<dbReference type="PANTHER" id="PTHR11085">
    <property type="entry name" value="NAD-DEPENDENT PROTEIN DEACYLASE SIRTUIN-5, MITOCHONDRIAL-RELATED"/>
    <property type="match status" value="1"/>
</dbReference>
<dbReference type="InterPro" id="IPR050134">
    <property type="entry name" value="NAD-dep_sirtuin_deacylases"/>
</dbReference>
<comment type="catalytic activity">
    <reaction evidence="3">
        <text>N(6)-succinyl-L-lysyl-[protein] + NAD(+) + H2O = 2''-O-succinyl-ADP-D-ribose + nicotinamide + L-lysyl-[protein]</text>
        <dbReference type="Rhea" id="RHEA:47668"/>
        <dbReference type="Rhea" id="RHEA-COMP:9752"/>
        <dbReference type="Rhea" id="RHEA-COMP:11877"/>
        <dbReference type="ChEBI" id="CHEBI:15377"/>
        <dbReference type="ChEBI" id="CHEBI:17154"/>
        <dbReference type="ChEBI" id="CHEBI:29969"/>
        <dbReference type="ChEBI" id="CHEBI:57540"/>
        <dbReference type="ChEBI" id="CHEBI:87830"/>
        <dbReference type="ChEBI" id="CHEBI:87832"/>
    </reaction>
</comment>
<dbReference type="EC" id="2.3.1.286" evidence="3"/>
<evidence type="ECO:0000256" key="4">
    <source>
        <dbReference type="PROSITE-ProRule" id="PRU00236"/>
    </source>
</evidence>
<dbReference type="Gene3D" id="3.40.50.1220">
    <property type="entry name" value="TPP-binding domain"/>
    <property type="match status" value="1"/>
</dbReference>
<dbReference type="InterPro" id="IPR003000">
    <property type="entry name" value="Sirtuin"/>
</dbReference>
<dbReference type="GO" id="GO:0070403">
    <property type="term" value="F:NAD+ binding"/>
    <property type="evidence" value="ECO:0007669"/>
    <property type="project" value="UniProtKB-UniRule"/>
</dbReference>
<dbReference type="Gene3D" id="3.30.1600.10">
    <property type="entry name" value="SIR2/SIRT2 'Small Domain"/>
    <property type="match status" value="1"/>
</dbReference>
<reference evidence="6 7" key="1">
    <citation type="journal article" date="2012" name="Gene">
        <title>Sequence of Leptospira santarosai serovar Shermani genome and prediction of virulence-associated genes.</title>
        <authorList>
            <person name="Chou L.F."/>
            <person name="Chen Y.T."/>
            <person name="Lu C.W."/>
            <person name="Ko Y.C."/>
            <person name="Tang C.Y."/>
            <person name="Pan M.J."/>
            <person name="Tian Y.C."/>
            <person name="Chiu C.H."/>
            <person name="Hung C.C."/>
            <person name="Yang C.W."/>
        </authorList>
    </citation>
    <scope>NUCLEOTIDE SEQUENCE [LARGE SCALE GENOMIC DNA]</scope>
    <source>
        <strain evidence="6">LT 821</strain>
    </source>
</reference>
<dbReference type="GO" id="GO:0036054">
    <property type="term" value="F:protein-malonyllysine demalonylase activity"/>
    <property type="evidence" value="ECO:0007669"/>
    <property type="project" value="InterPro"/>
</dbReference>
<sequence length="246" mass="27753">MKEFISKHKNKFRRITAISGAGVSSESGIPTFRGNGGLWKNFRAEDLATPQAFRKDPKLVWEWYLWRRNVIDTKLPNRGHLALAKLEEIHPDFFLITQNVDGLHIRAGSKKLLEMHGNIFINRCTACGQESKEKISNEENLLPPKCELCGSFLRPGVVWFGESYDQKELDFSIQRMENTDLLLILGTSGSVSMPVYLTQVAKRSGSILVEVNPELSSLSSSVDFFIQGKTGEILPELTREILKARS</sequence>
<evidence type="ECO:0000256" key="3">
    <source>
        <dbReference type="HAMAP-Rule" id="MF_01121"/>
    </source>
</evidence>
<feature type="binding site" evidence="3 4">
    <location>
        <position position="146"/>
    </location>
    <ligand>
        <name>Zn(2+)</name>
        <dbReference type="ChEBI" id="CHEBI:29105"/>
    </ligand>
</feature>
<feature type="binding site" evidence="3">
    <location>
        <position position="67"/>
    </location>
    <ligand>
        <name>substrate</name>
    </ligand>
</feature>
<comment type="subcellular location">
    <subcellularLocation>
        <location evidence="3">Cytoplasm</location>
    </subcellularLocation>
</comment>
<dbReference type="SUPFAM" id="SSF52467">
    <property type="entry name" value="DHS-like NAD/FAD-binding domain"/>
    <property type="match status" value="1"/>
</dbReference>
<feature type="binding site" evidence="3">
    <location>
        <position position="64"/>
    </location>
    <ligand>
        <name>substrate</name>
    </ligand>
</feature>
<comment type="domain">
    <text evidence="3">2 residues (Tyr-64 and Arg-67) present in a large hydrophobic pocket are probably involved in substrate specificity. They are important for desuccinylation activity, but dispensable for deacetylation activity.</text>
</comment>
<reference evidence="6 7" key="2">
    <citation type="journal article" date="2014" name="Emerg. Microbes Infect.">
        <title>Potential impact on kidney infection: a whole-genome analysis of Leptospira santarosai serovar Shermani.</title>
        <authorList>
            <person name="Chou L.F."/>
            <person name="Chen T.W."/>
            <person name="Ko Y.C."/>
            <person name="Pan M.J."/>
            <person name="Tian Y.C."/>
            <person name="Chiu C.H."/>
            <person name="Tang P."/>
            <person name="Hung C.C."/>
            <person name="Yang C.W."/>
        </authorList>
    </citation>
    <scope>NUCLEOTIDE SEQUENCE</scope>
    <source>
        <strain evidence="6 7">LT 821</strain>
    </source>
</reference>
<dbReference type="AlphaFoldDB" id="K8XYH2"/>
<accession>K8XYH2</accession>
<feature type="active site" description="Proton acceptor" evidence="3 4">
    <location>
        <position position="116"/>
    </location>
</feature>
<dbReference type="PROSITE" id="PS50305">
    <property type="entry name" value="SIRTUIN"/>
    <property type="match status" value="1"/>
</dbReference>
<comment type="caution">
    <text evidence="3">Lacks conserved residue(s) required for the propagation of feature annotation.</text>
</comment>
<dbReference type="NCBIfam" id="NF001753">
    <property type="entry name" value="PRK00481.1-3"/>
    <property type="match status" value="1"/>
</dbReference>
<comment type="cofactor">
    <cofactor evidence="3">
        <name>Zn(2+)</name>
        <dbReference type="ChEBI" id="CHEBI:29105"/>
    </cofactor>
    <text evidence="3">Binds 1 zinc ion per subunit.</text>
</comment>
<feature type="binding site" evidence="3 4">
    <location>
        <position position="149"/>
    </location>
    <ligand>
        <name>Zn(2+)</name>
        <dbReference type="ChEBI" id="CHEBI:29105"/>
    </ligand>
</feature>
<dbReference type="GO" id="GO:0005737">
    <property type="term" value="C:cytoplasm"/>
    <property type="evidence" value="ECO:0007669"/>
    <property type="project" value="UniProtKB-SubCell"/>
</dbReference>
<evidence type="ECO:0000313" key="6">
    <source>
        <dbReference type="EMBL" id="EKT86379.1"/>
    </source>
</evidence>
<dbReference type="GO" id="GO:0017136">
    <property type="term" value="F:histone deacetylase activity, NAD-dependent"/>
    <property type="evidence" value="ECO:0007669"/>
    <property type="project" value="TreeGrafter"/>
</dbReference>
<dbReference type="HAMAP" id="MF_01121">
    <property type="entry name" value="Sirtuin_ClassIII"/>
    <property type="match status" value="1"/>
</dbReference>
<keyword evidence="2 3" id="KW-0520">NAD</keyword>
<feature type="binding site" evidence="3">
    <location>
        <begin position="186"/>
        <end position="188"/>
    </location>
    <ligand>
        <name>NAD(+)</name>
        <dbReference type="ChEBI" id="CHEBI:57540"/>
    </ligand>
</feature>
<feature type="domain" description="Deacetylase sirtuin-type" evidence="5">
    <location>
        <begin position="1"/>
        <end position="244"/>
    </location>
</feature>
<dbReference type="KEGG" id="lst:LSS_12869"/>
<keyword evidence="1" id="KW-0808">Transferase</keyword>
<feature type="binding site" evidence="3 4">
    <location>
        <position position="124"/>
    </location>
    <ligand>
        <name>Zn(2+)</name>
        <dbReference type="ChEBI" id="CHEBI:29105"/>
    </ligand>
</feature>
<comment type="function">
    <text evidence="3">NAD-dependent lysine deacetylase and desuccinylase that specifically removes acetyl and succinyl groups on target proteins. Modulates the activities of several proteins which are inactive in their acylated form.</text>
</comment>
<dbReference type="STRING" id="758847.LSS_12869"/>
<dbReference type="Pfam" id="PF02146">
    <property type="entry name" value="SIR2"/>
    <property type="match status" value="1"/>
</dbReference>
<dbReference type="InterPro" id="IPR026590">
    <property type="entry name" value="Ssirtuin_cat_dom"/>
</dbReference>
<dbReference type="EMBL" id="CP006694">
    <property type="protein sequence ID" value="EKT86379.1"/>
    <property type="molecule type" value="Genomic_DNA"/>
</dbReference>
<dbReference type="RefSeq" id="WP_004461128.1">
    <property type="nucleotide sequence ID" value="NZ_CP006694.1"/>
</dbReference>
<gene>
    <name evidence="3" type="primary">cobB</name>
    <name evidence="6" type="ORF">LSS_12869</name>
</gene>
<dbReference type="InterPro" id="IPR027546">
    <property type="entry name" value="Sirtuin_class_III"/>
</dbReference>
<name>K8XYH2_9LEPT</name>
<dbReference type="Proteomes" id="UP000035800">
    <property type="component" value="Chromosome I"/>
</dbReference>
<protein>
    <recommendedName>
        <fullName evidence="3">NAD-dependent protein deacylase</fullName>
        <ecNumber evidence="3">2.3.1.286</ecNumber>
    </recommendedName>
    <alternativeName>
        <fullName evidence="3">Regulatory protein SIR2 homolog</fullName>
    </alternativeName>
</protein>
<comment type="catalytic activity">
    <reaction evidence="3">
        <text>N(6)-acetyl-L-lysyl-[protein] + NAD(+) + H2O = 2''-O-acetyl-ADP-D-ribose + nicotinamide + L-lysyl-[protein]</text>
        <dbReference type="Rhea" id="RHEA:43636"/>
        <dbReference type="Rhea" id="RHEA-COMP:9752"/>
        <dbReference type="Rhea" id="RHEA-COMP:10731"/>
        <dbReference type="ChEBI" id="CHEBI:15377"/>
        <dbReference type="ChEBI" id="CHEBI:17154"/>
        <dbReference type="ChEBI" id="CHEBI:29969"/>
        <dbReference type="ChEBI" id="CHEBI:57540"/>
        <dbReference type="ChEBI" id="CHEBI:61930"/>
        <dbReference type="ChEBI" id="CHEBI:83767"/>
        <dbReference type="EC" id="2.3.1.286"/>
    </reaction>
</comment>
<feature type="binding site" evidence="3 4">
    <location>
        <position position="127"/>
    </location>
    <ligand>
        <name>Zn(2+)</name>
        <dbReference type="ChEBI" id="CHEBI:29105"/>
    </ligand>
</feature>
<feature type="binding site" evidence="3">
    <location>
        <position position="230"/>
    </location>
    <ligand>
        <name>NAD(+)</name>
        <dbReference type="ChEBI" id="CHEBI:57540"/>
    </ligand>
</feature>
<organism evidence="6 7">
    <name type="scientific">Leptospira santarosai serovar Shermani str. LT 821</name>
    <dbReference type="NCBI Taxonomy" id="758847"/>
    <lineage>
        <taxon>Bacteria</taxon>
        <taxon>Pseudomonadati</taxon>
        <taxon>Spirochaetota</taxon>
        <taxon>Spirochaetia</taxon>
        <taxon>Leptospirales</taxon>
        <taxon>Leptospiraceae</taxon>
        <taxon>Leptospira</taxon>
    </lineage>
</organism>
<keyword evidence="3" id="KW-0963">Cytoplasm</keyword>
<comment type="similarity">
    <text evidence="3">Belongs to the sirtuin family. Class III subfamily.</text>
</comment>
<feature type="binding site" evidence="3">
    <location>
        <begin position="212"/>
        <end position="214"/>
    </location>
    <ligand>
        <name>NAD(+)</name>
        <dbReference type="ChEBI" id="CHEBI:57540"/>
    </ligand>
</feature>
<proteinExistence type="inferred from homology"/>